<proteinExistence type="predicted"/>
<reference evidence="1 2" key="1">
    <citation type="submission" date="2018-12" db="EMBL/GenBank/DDBJ databases">
        <authorList>
            <person name="Yu L."/>
        </authorList>
    </citation>
    <scope>NUCLEOTIDE SEQUENCE [LARGE SCALE GENOMIC DNA]</scope>
    <source>
        <strain evidence="1 2">11S</strain>
    </source>
</reference>
<accession>A0A3S0J8V4</accession>
<protein>
    <submittedName>
        <fullName evidence="1">Uncharacterized protein</fullName>
    </submittedName>
</protein>
<gene>
    <name evidence="1" type="ORF">EKG36_13045</name>
</gene>
<keyword evidence="2" id="KW-1185">Reference proteome</keyword>
<sequence>MIDAILYVPDFPALVAHLDTHHPAMLARDESGALVQPPVVVGFARTPAVATPDGAALMVYARLRGPEVEQWHGMPGVEVLAEAPFTGLGTAQAVYDQVFADPDALAAYDAVYDRTPRQVNDGEGGTLTVTPPAWFGLIAGA</sequence>
<evidence type="ECO:0000313" key="1">
    <source>
        <dbReference type="EMBL" id="RTR01929.1"/>
    </source>
</evidence>
<evidence type="ECO:0000313" key="2">
    <source>
        <dbReference type="Proteomes" id="UP000267400"/>
    </source>
</evidence>
<dbReference type="Proteomes" id="UP000267400">
    <property type="component" value="Unassembled WGS sequence"/>
</dbReference>
<dbReference type="EMBL" id="RXNS01000012">
    <property type="protein sequence ID" value="RTR01929.1"/>
    <property type="molecule type" value="Genomic_DNA"/>
</dbReference>
<name>A0A3S0J8V4_9GAMM</name>
<dbReference type="AlphaFoldDB" id="A0A3S0J8V4"/>
<comment type="caution">
    <text evidence="1">The sequence shown here is derived from an EMBL/GenBank/DDBJ whole genome shotgun (WGS) entry which is preliminary data.</text>
</comment>
<dbReference type="OrthoDB" id="7867655at2"/>
<organism evidence="1 2">
    <name type="scientific">Halomonas nitroreducens</name>
    <dbReference type="NCBI Taxonomy" id="447425"/>
    <lineage>
        <taxon>Bacteria</taxon>
        <taxon>Pseudomonadati</taxon>
        <taxon>Pseudomonadota</taxon>
        <taxon>Gammaproteobacteria</taxon>
        <taxon>Oceanospirillales</taxon>
        <taxon>Halomonadaceae</taxon>
        <taxon>Halomonas</taxon>
    </lineage>
</organism>
<dbReference type="RefSeq" id="WP_126484777.1">
    <property type="nucleotide sequence ID" value="NZ_RXNS01000012.1"/>
</dbReference>